<proteinExistence type="predicted"/>
<reference evidence="1 2" key="1">
    <citation type="journal article" date="2019" name="Sci. Rep.">
        <title>Orb-weaving spider Araneus ventricosus genome elucidates the spidroin gene catalogue.</title>
        <authorList>
            <person name="Kono N."/>
            <person name="Nakamura H."/>
            <person name="Ohtoshi R."/>
            <person name="Moran D.A.P."/>
            <person name="Shinohara A."/>
            <person name="Yoshida Y."/>
            <person name="Fujiwara M."/>
            <person name="Mori M."/>
            <person name="Tomita M."/>
            <person name="Arakawa K."/>
        </authorList>
    </citation>
    <scope>NUCLEOTIDE SEQUENCE [LARGE SCALE GENOMIC DNA]</scope>
</reference>
<protein>
    <submittedName>
        <fullName evidence="1">Uncharacterized protein</fullName>
    </submittedName>
</protein>
<keyword evidence="2" id="KW-1185">Reference proteome</keyword>
<sequence length="113" mass="12755">MVGKTHLQRFLLHIGERRPTATDLGVELGDHFGEKFGNFDDKMRDLKNAGIFSVCLLGTEIYRMYSMILCDVTSCQERNKNTGVDEMRQSSLNVSGDRRISLQSCSLCELVCC</sequence>
<evidence type="ECO:0000313" key="1">
    <source>
        <dbReference type="EMBL" id="GBM49147.1"/>
    </source>
</evidence>
<name>A0A4Y2G7B8_ARAVE</name>
<evidence type="ECO:0000313" key="2">
    <source>
        <dbReference type="Proteomes" id="UP000499080"/>
    </source>
</evidence>
<dbReference type="Proteomes" id="UP000499080">
    <property type="component" value="Unassembled WGS sequence"/>
</dbReference>
<comment type="caution">
    <text evidence="1">The sequence shown here is derived from an EMBL/GenBank/DDBJ whole genome shotgun (WGS) entry which is preliminary data.</text>
</comment>
<dbReference type="AlphaFoldDB" id="A0A4Y2G7B8"/>
<dbReference type="EMBL" id="BGPR01001241">
    <property type="protein sequence ID" value="GBM49147.1"/>
    <property type="molecule type" value="Genomic_DNA"/>
</dbReference>
<organism evidence="1 2">
    <name type="scientific">Araneus ventricosus</name>
    <name type="common">Orbweaver spider</name>
    <name type="synonym">Epeira ventricosa</name>
    <dbReference type="NCBI Taxonomy" id="182803"/>
    <lineage>
        <taxon>Eukaryota</taxon>
        <taxon>Metazoa</taxon>
        <taxon>Ecdysozoa</taxon>
        <taxon>Arthropoda</taxon>
        <taxon>Chelicerata</taxon>
        <taxon>Arachnida</taxon>
        <taxon>Araneae</taxon>
        <taxon>Araneomorphae</taxon>
        <taxon>Entelegynae</taxon>
        <taxon>Araneoidea</taxon>
        <taxon>Araneidae</taxon>
        <taxon>Araneus</taxon>
    </lineage>
</organism>
<accession>A0A4Y2G7B8</accession>
<gene>
    <name evidence="1" type="ORF">AVEN_179752_1</name>
</gene>